<dbReference type="SUPFAM" id="SSF53756">
    <property type="entry name" value="UDP-Glycosyltransferase/glycogen phosphorylase"/>
    <property type="match status" value="1"/>
</dbReference>
<evidence type="ECO:0000256" key="1">
    <source>
        <dbReference type="ARBA" id="ARBA00022676"/>
    </source>
</evidence>
<keyword evidence="2" id="KW-0808">Transferase</keyword>
<proteinExistence type="predicted"/>
<reference evidence="3" key="1">
    <citation type="submission" date="2022-07" db="EMBL/GenBank/DDBJ databases">
        <title>Marinobacter iranensis a new bacterium isolate from a hipersaline lake in Iran.</title>
        <authorList>
            <person name="Mohammad A.M.A."/>
            <person name="Cristina S.-P."/>
            <person name="Antonio V."/>
        </authorList>
    </citation>
    <scope>NUCLEOTIDE SEQUENCE</scope>
    <source>
        <strain evidence="3">71-i</strain>
    </source>
</reference>
<evidence type="ECO:0000256" key="2">
    <source>
        <dbReference type="ARBA" id="ARBA00022679"/>
    </source>
</evidence>
<protein>
    <submittedName>
        <fullName evidence="3">Uncharacterized protein</fullName>
    </submittedName>
</protein>
<name>A0ABT5YE74_9GAMM</name>
<dbReference type="InterPro" id="IPR051199">
    <property type="entry name" value="LPS_LOS_Heptosyltrfase"/>
</dbReference>
<keyword evidence="1" id="KW-0328">Glycosyltransferase</keyword>
<dbReference type="EMBL" id="JANCMW010000012">
    <property type="protein sequence ID" value="MDF0751879.1"/>
    <property type="molecule type" value="Genomic_DNA"/>
</dbReference>
<dbReference type="RefSeq" id="WP_275708627.1">
    <property type="nucleotide sequence ID" value="NZ_JANCMW010000012.1"/>
</dbReference>
<dbReference type="PANTHER" id="PTHR30160">
    <property type="entry name" value="TETRAACYLDISACCHARIDE 4'-KINASE-RELATED"/>
    <property type="match status" value="1"/>
</dbReference>
<accession>A0ABT5YE74</accession>
<gene>
    <name evidence="3" type="ORF">NLU14_16745</name>
</gene>
<comment type="caution">
    <text evidence="3">The sequence shown here is derived from an EMBL/GenBank/DDBJ whole genome shotgun (WGS) entry which is preliminary data.</text>
</comment>
<organism evidence="3 4">
    <name type="scientific">Marinobacter iranensis</name>
    <dbReference type="NCBI Taxonomy" id="2962607"/>
    <lineage>
        <taxon>Bacteria</taxon>
        <taxon>Pseudomonadati</taxon>
        <taxon>Pseudomonadota</taxon>
        <taxon>Gammaproteobacteria</taxon>
        <taxon>Pseudomonadales</taxon>
        <taxon>Marinobacteraceae</taxon>
        <taxon>Marinobacter</taxon>
    </lineage>
</organism>
<keyword evidence="4" id="KW-1185">Reference proteome</keyword>
<dbReference type="InterPro" id="IPR002201">
    <property type="entry name" value="Glyco_trans_9"/>
</dbReference>
<dbReference type="Pfam" id="PF01075">
    <property type="entry name" value="Glyco_transf_9"/>
    <property type="match status" value="1"/>
</dbReference>
<evidence type="ECO:0000313" key="3">
    <source>
        <dbReference type="EMBL" id="MDF0751879.1"/>
    </source>
</evidence>
<dbReference type="PANTHER" id="PTHR30160:SF1">
    <property type="entry name" value="LIPOPOLYSACCHARIDE 1,2-N-ACETYLGLUCOSAMINETRANSFERASE-RELATED"/>
    <property type="match status" value="1"/>
</dbReference>
<dbReference type="Proteomes" id="UP001143391">
    <property type="component" value="Unassembled WGS sequence"/>
</dbReference>
<dbReference type="Gene3D" id="3.40.50.2000">
    <property type="entry name" value="Glycogen Phosphorylase B"/>
    <property type="match status" value="2"/>
</dbReference>
<evidence type="ECO:0000313" key="4">
    <source>
        <dbReference type="Proteomes" id="UP001143391"/>
    </source>
</evidence>
<sequence length="282" mass="32649">MDKLVTIPRHSSFSGDFVERIKVLRTLRRERYDLVIDSQNKPSSQYLTLLSGAGIRLGYDHRRWMSWVYNLRASKGPQRYQASMRFDILKPLGIEEEPFQLSFPIPPEDQAYIDQWLEQEALARRKFVVISPGSRQERKKWRTDYYAEVADCIQTDFGLPVVLLWAPDEWHDVENMSKRMQTSPLMAPPTTLEQGVALLNRCRLLLCNDSGFMCPVAQPPTTTASESRLPWFMKRFRPFSVRQYDLYSGQRSFRGTARLSLSSCVDPTGSHPKLFLPPPLTL</sequence>